<dbReference type="AlphaFoldDB" id="A0A1H4JXU7"/>
<keyword evidence="3" id="KW-1185">Reference proteome</keyword>
<dbReference type="RefSeq" id="WP_007010096.1">
    <property type="nucleotide sequence ID" value="NZ_FNSL01000001.1"/>
</dbReference>
<reference evidence="3" key="1">
    <citation type="submission" date="2016-10" db="EMBL/GenBank/DDBJ databases">
        <authorList>
            <person name="Varghese N."/>
            <person name="Submissions S."/>
        </authorList>
    </citation>
    <scope>NUCLEOTIDE SEQUENCE [LARGE SCALE GENOMIC DNA]</scope>
    <source>
        <strain evidence="3">ES.061</strain>
    </source>
</reference>
<accession>A0A1H4JXU7</accession>
<gene>
    <name evidence="2" type="ORF">SAMN05216452_1736</name>
</gene>
<keyword evidence="1" id="KW-0812">Transmembrane</keyword>
<organism evidence="2 3">
    <name type="scientific">Nitratireductor aquibiodomus</name>
    <dbReference type="NCBI Taxonomy" id="204799"/>
    <lineage>
        <taxon>Bacteria</taxon>
        <taxon>Pseudomonadati</taxon>
        <taxon>Pseudomonadota</taxon>
        <taxon>Alphaproteobacteria</taxon>
        <taxon>Hyphomicrobiales</taxon>
        <taxon>Phyllobacteriaceae</taxon>
        <taxon>Nitratireductor</taxon>
    </lineage>
</organism>
<evidence type="ECO:0000313" key="2">
    <source>
        <dbReference type="EMBL" id="SEB50452.1"/>
    </source>
</evidence>
<keyword evidence="1" id="KW-0472">Membrane</keyword>
<evidence type="ECO:0000313" key="3">
    <source>
        <dbReference type="Proteomes" id="UP000199064"/>
    </source>
</evidence>
<sequence length="210" mass="21974">MRHSDSARPVSGEIMMPDRVRAAQSRTIEACNAVDADFETVVSAGGATPAAGSAPAAERALTGLDMLKPGRRIQSVKSPRAGPLFWAFGAVITAGAFWISGGHSLVRGMDVSRVENPEQVLRLVDVTSRVERQGGNALLIVDGAALNGGDGLVALPPISINVLTENGSTTRYFLGTNDQHLGPGARFPFSSRLVAPREGVKSVSVTFHAS</sequence>
<dbReference type="EMBL" id="FNSL01000001">
    <property type="protein sequence ID" value="SEB50452.1"/>
    <property type="molecule type" value="Genomic_DNA"/>
</dbReference>
<proteinExistence type="predicted"/>
<dbReference type="Proteomes" id="UP000199064">
    <property type="component" value="Unassembled WGS sequence"/>
</dbReference>
<name>A0A1H4JXU7_9HYPH</name>
<feature type="transmembrane region" description="Helical" evidence="1">
    <location>
        <begin position="81"/>
        <end position="99"/>
    </location>
</feature>
<keyword evidence="1" id="KW-1133">Transmembrane helix</keyword>
<evidence type="ECO:0000256" key="1">
    <source>
        <dbReference type="SAM" id="Phobius"/>
    </source>
</evidence>
<protein>
    <submittedName>
        <fullName evidence="2">Uncharacterized protein</fullName>
    </submittedName>
</protein>